<evidence type="ECO:0000256" key="2">
    <source>
        <dbReference type="SAM" id="MobiDB-lite"/>
    </source>
</evidence>
<feature type="region of interest" description="Disordered" evidence="2">
    <location>
        <begin position="34"/>
        <end position="67"/>
    </location>
</feature>
<accession>A0A6L2N153</accession>
<dbReference type="AlphaFoldDB" id="A0A6L2N153"/>
<dbReference type="PANTHER" id="PTHR33735">
    <property type="entry name" value="EXPRESSED PROTEIN"/>
    <property type="match status" value="1"/>
</dbReference>
<keyword evidence="1" id="KW-0175">Coiled coil</keyword>
<gene>
    <name evidence="3" type="ORF">Tci_050830</name>
</gene>
<sequence>MHPNRKKIEAIDADEYITLEDEEKVEEVVAMDVEPQGRINQEDVNAASNGVSAAEPTVFDDEEDKQKKADLERALELQNQDDDKEENIDWSDVAEQVQESHLDNIRKYQSLKKKPVSIAQARKNMIIYLKNMAGYKMEHFRGMTYDKLRAAGVSCSESTQEIPSNDPKEMTKEDVHNMLEIILVSEFKVKALQVKYPIIDWEIHTEGSRTNWKIIRVGGIEKAYQSFEDMLKGFDRKDLVALWNLVKEKFSSAVPSEDKEKALWLYTDCGVHHVPSTRGHDIFMLTDKDYPLSDDVMILMLSRKLQVEEDNEMAKDLVMKIFMEANKPKSRSLDTSSNYSSVVVQVTQDHIFVERETSQYGHGNGSTQKSVKSTQGCVICGCDMTALDDPRRRHPMERIRMARDVSSLALYDMRQDLHVITKCPQHLQKLSGQRFDPLSCNSTITATTTSASSIIASRRFAPVHTRYLNSSDRTSRSKMEFVVYSGDQVVDLMPFGLHLPENWPAWMPGVVLAVVASFFTHKLGPLGKIKEELDKVEEVVDGVADRVEEIAEKVEEFVGDIADDLPEGSQLRQTLEKVEMVADTIGKDAKMVSDIVDKMDEMEAKLETILDKANEKKTIKKAEPQ</sequence>
<comment type="caution">
    <text evidence="3">The sequence shown here is derived from an EMBL/GenBank/DDBJ whole genome shotgun (WGS) entry which is preliminary data.</text>
</comment>
<proteinExistence type="predicted"/>
<name>A0A6L2N153_TANCI</name>
<protein>
    <submittedName>
        <fullName evidence="3">Uncharacterized protein</fullName>
    </submittedName>
</protein>
<organism evidence="3">
    <name type="scientific">Tanacetum cinerariifolium</name>
    <name type="common">Dalmatian daisy</name>
    <name type="synonym">Chrysanthemum cinerariifolium</name>
    <dbReference type="NCBI Taxonomy" id="118510"/>
    <lineage>
        <taxon>Eukaryota</taxon>
        <taxon>Viridiplantae</taxon>
        <taxon>Streptophyta</taxon>
        <taxon>Embryophyta</taxon>
        <taxon>Tracheophyta</taxon>
        <taxon>Spermatophyta</taxon>
        <taxon>Magnoliopsida</taxon>
        <taxon>eudicotyledons</taxon>
        <taxon>Gunneridae</taxon>
        <taxon>Pentapetalae</taxon>
        <taxon>asterids</taxon>
        <taxon>campanulids</taxon>
        <taxon>Asterales</taxon>
        <taxon>Asteraceae</taxon>
        <taxon>Asteroideae</taxon>
        <taxon>Anthemideae</taxon>
        <taxon>Anthemidinae</taxon>
        <taxon>Tanacetum</taxon>
    </lineage>
</organism>
<feature type="compositionally biased region" description="Polar residues" evidence="2">
    <location>
        <begin position="38"/>
        <end position="51"/>
    </location>
</feature>
<dbReference type="PANTHER" id="PTHR33735:SF14">
    <property type="entry name" value="PHAGE CAPSID SCAFFOLDING PROTEIN (GPO) SERINE PEPTIDASE"/>
    <property type="match status" value="1"/>
</dbReference>
<feature type="coiled-coil region" evidence="1">
    <location>
        <begin position="592"/>
        <end position="619"/>
    </location>
</feature>
<evidence type="ECO:0000256" key="1">
    <source>
        <dbReference type="SAM" id="Coils"/>
    </source>
</evidence>
<evidence type="ECO:0000313" key="3">
    <source>
        <dbReference type="EMBL" id="GEU78852.1"/>
    </source>
</evidence>
<reference evidence="3" key="1">
    <citation type="journal article" date="2019" name="Sci. Rep.">
        <title>Draft genome of Tanacetum cinerariifolium, the natural source of mosquito coil.</title>
        <authorList>
            <person name="Yamashiro T."/>
            <person name="Shiraishi A."/>
            <person name="Satake H."/>
            <person name="Nakayama K."/>
        </authorList>
    </citation>
    <scope>NUCLEOTIDE SEQUENCE</scope>
</reference>
<dbReference type="EMBL" id="BKCJ010007756">
    <property type="protein sequence ID" value="GEU78852.1"/>
    <property type="molecule type" value="Genomic_DNA"/>
</dbReference>